<dbReference type="Proteomes" id="UP000662814">
    <property type="component" value="Chromosome"/>
</dbReference>
<dbReference type="InterPro" id="IPR017871">
    <property type="entry name" value="ABC_transporter-like_CS"/>
</dbReference>
<dbReference type="PROSITE" id="PS00211">
    <property type="entry name" value="ABC_TRANSPORTER_1"/>
    <property type="match status" value="1"/>
</dbReference>
<feature type="domain" description="ABC transporter" evidence="7">
    <location>
        <begin position="18"/>
        <end position="262"/>
    </location>
</feature>
<dbReference type="PANTHER" id="PTHR43166">
    <property type="entry name" value="AMINO ACID IMPORT ATP-BINDING PROTEIN"/>
    <property type="match status" value="1"/>
</dbReference>
<evidence type="ECO:0000256" key="2">
    <source>
        <dbReference type="ARBA" id="ARBA00022448"/>
    </source>
</evidence>
<organism evidence="8 9">
    <name type="scientific">Paramicrobacterium chengjingii</name>
    <dbReference type="NCBI Taxonomy" id="2769067"/>
    <lineage>
        <taxon>Bacteria</taxon>
        <taxon>Bacillati</taxon>
        <taxon>Actinomycetota</taxon>
        <taxon>Actinomycetes</taxon>
        <taxon>Micrococcales</taxon>
        <taxon>Microbacteriaceae</taxon>
        <taxon>Paramicrobacterium</taxon>
    </lineage>
</organism>
<proteinExistence type="predicted"/>
<evidence type="ECO:0000256" key="4">
    <source>
        <dbReference type="ARBA" id="ARBA00022741"/>
    </source>
</evidence>
<evidence type="ECO:0000256" key="5">
    <source>
        <dbReference type="ARBA" id="ARBA00022840"/>
    </source>
</evidence>
<dbReference type="InterPro" id="IPR003439">
    <property type="entry name" value="ABC_transporter-like_ATP-bd"/>
</dbReference>
<name>A0ABX6YLF0_9MICO</name>
<evidence type="ECO:0000313" key="8">
    <source>
        <dbReference type="EMBL" id="QPZ39490.1"/>
    </source>
</evidence>
<evidence type="ECO:0000256" key="1">
    <source>
        <dbReference type="ARBA" id="ARBA00004202"/>
    </source>
</evidence>
<reference evidence="8 9" key="1">
    <citation type="submission" date="2020-12" db="EMBL/GenBank/DDBJ databases">
        <title>Microbacterium sp. HY060.</title>
        <authorList>
            <person name="Zhou J."/>
        </authorList>
    </citation>
    <scope>NUCLEOTIDE SEQUENCE [LARGE SCALE GENOMIC DNA]</scope>
    <source>
        <strain evidence="8 9">HY60</strain>
    </source>
</reference>
<gene>
    <name evidence="8" type="ORF">HCR76_05380</name>
</gene>
<dbReference type="Gene3D" id="3.40.50.300">
    <property type="entry name" value="P-loop containing nucleotide triphosphate hydrolases"/>
    <property type="match status" value="1"/>
</dbReference>
<dbReference type="SMART" id="SM00382">
    <property type="entry name" value="AAA"/>
    <property type="match status" value="1"/>
</dbReference>
<evidence type="ECO:0000313" key="9">
    <source>
        <dbReference type="Proteomes" id="UP000662814"/>
    </source>
</evidence>
<dbReference type="PROSITE" id="PS50893">
    <property type="entry name" value="ABC_TRANSPORTER_2"/>
    <property type="match status" value="1"/>
</dbReference>
<dbReference type="PANTHER" id="PTHR43166:SF35">
    <property type="entry name" value="L-CYSTINE IMPORT ATP-BINDING PROTEIN TCYN"/>
    <property type="match status" value="1"/>
</dbReference>
<evidence type="ECO:0000256" key="6">
    <source>
        <dbReference type="ARBA" id="ARBA00023136"/>
    </source>
</evidence>
<dbReference type="InterPro" id="IPR003593">
    <property type="entry name" value="AAA+_ATPase"/>
</dbReference>
<keyword evidence="6" id="KW-0472">Membrane</keyword>
<dbReference type="Pfam" id="PF00005">
    <property type="entry name" value="ABC_tran"/>
    <property type="match status" value="1"/>
</dbReference>
<keyword evidence="5 8" id="KW-0067">ATP-binding</keyword>
<accession>A0ABX6YLF0</accession>
<keyword evidence="9" id="KW-1185">Reference proteome</keyword>
<evidence type="ECO:0000259" key="7">
    <source>
        <dbReference type="PROSITE" id="PS50893"/>
    </source>
</evidence>
<evidence type="ECO:0000256" key="3">
    <source>
        <dbReference type="ARBA" id="ARBA00022475"/>
    </source>
</evidence>
<sequence length="273" mass="29336">MTATQPTLAETSESDPIIHARDVRKSYGHVEALRGVSLQVKRGEVVALIGPSGSGKSTLLRCINHLETPTGGVVQVAGHVMGYTTKRGYLRECNQRTLARQRRSTGMVFQHFDLFAHRTALENVMEGPTSGLGETRAAARARAHELLALVGLAEKAGAYPSELSGGQQQRVAIARALSTRPDVLLLDEPTSALDPELVGEVLDVVTDLARQGVTMVVATHEITFAEDVATTVYFMEKGSVVESGSPREVIRNPVEARTAQFLTHISAARTATT</sequence>
<dbReference type="SUPFAM" id="SSF52540">
    <property type="entry name" value="P-loop containing nucleoside triphosphate hydrolases"/>
    <property type="match status" value="1"/>
</dbReference>
<dbReference type="InterPro" id="IPR050086">
    <property type="entry name" value="MetN_ABC_transporter-like"/>
</dbReference>
<keyword evidence="3" id="KW-1003">Cell membrane</keyword>
<dbReference type="EMBL" id="CP061169">
    <property type="protein sequence ID" value="QPZ39490.1"/>
    <property type="molecule type" value="Genomic_DNA"/>
</dbReference>
<keyword evidence="4" id="KW-0547">Nucleotide-binding</keyword>
<dbReference type="PIRSF" id="PIRSF039085">
    <property type="entry name" value="ABC_ATPase_HisP"/>
    <property type="match status" value="1"/>
</dbReference>
<dbReference type="GO" id="GO:0005524">
    <property type="term" value="F:ATP binding"/>
    <property type="evidence" value="ECO:0007669"/>
    <property type="project" value="UniProtKB-KW"/>
</dbReference>
<dbReference type="RefSeq" id="WP_166988922.1">
    <property type="nucleotide sequence ID" value="NZ_CP061169.1"/>
</dbReference>
<dbReference type="InterPro" id="IPR030679">
    <property type="entry name" value="ABC_ATPase_HisP-typ"/>
</dbReference>
<protein>
    <submittedName>
        <fullName evidence="8">Amino acid ABC transporter ATP-binding protein</fullName>
    </submittedName>
</protein>
<keyword evidence="2" id="KW-0813">Transport</keyword>
<comment type="subcellular location">
    <subcellularLocation>
        <location evidence="1">Cell membrane</location>
        <topology evidence="1">Peripheral membrane protein</topology>
    </subcellularLocation>
</comment>
<dbReference type="InterPro" id="IPR027417">
    <property type="entry name" value="P-loop_NTPase"/>
</dbReference>